<dbReference type="Proteomes" id="UP000554482">
    <property type="component" value="Unassembled WGS sequence"/>
</dbReference>
<dbReference type="PROSITE" id="PS50966">
    <property type="entry name" value="ZF_SWIM"/>
    <property type="match status" value="1"/>
</dbReference>
<evidence type="ECO:0000256" key="1">
    <source>
        <dbReference type="ARBA" id="ARBA00005889"/>
    </source>
</evidence>
<dbReference type="SMART" id="SM00575">
    <property type="entry name" value="ZnF_PMZ"/>
    <property type="match status" value="1"/>
</dbReference>
<dbReference type="Gene3D" id="4.10.60.10">
    <property type="entry name" value="Zinc finger, CCHC-type"/>
    <property type="match status" value="1"/>
</dbReference>
<protein>
    <recommendedName>
        <fullName evidence="6">Protein FAR1-RELATED SEQUENCE</fullName>
    </recommendedName>
</protein>
<sequence length="391" mass="44688">MNSVVRRSVNSGLTLIELVEKLDSKLAHIRHRGHEAEVSTVTTKSARVVNLTVLAKNAESIYTRGAYEFFYKELHLEPAYVVNDIDDDGGSIVRYQVNRHMYPNSSSIVEYNNIEVSYNCSCKLFERSGFLCRHILSVFKHTHVSELPESSILPRWRRNVKLSTSNVGLDSFRKQIGVSLRLKDLEDNTHELFKWASQSVERFKKLEAHIVEFEISEFEKHPTSLGFEQILPDVPPGFEQPKVYTPEFVPQADKLQDPPCIKGKGRPKARKRKIWERRTIRCGLCGLEGHKRNTCKDQVSDDETEVIAGVNVDLSKRSSSSLRKYTCSFCKVVGHRINACPNKHNRSMGAKVINKRTRKTKSNELRGAVDMGDAYLHKDANGKPYWKLKDL</sequence>
<dbReference type="PANTHER" id="PTHR31669">
    <property type="entry name" value="PROTEIN FAR1-RELATED SEQUENCE 10-RELATED"/>
    <property type="match status" value="1"/>
</dbReference>
<dbReference type="SMART" id="SM00343">
    <property type="entry name" value="ZnF_C2HC"/>
    <property type="match status" value="2"/>
</dbReference>
<evidence type="ECO:0000313" key="9">
    <source>
        <dbReference type="Proteomes" id="UP000554482"/>
    </source>
</evidence>
<gene>
    <name evidence="8" type="ORF">FRX31_027211</name>
</gene>
<comment type="function">
    <text evidence="6">Putative transcription activator involved in regulating light control of development.</text>
</comment>
<dbReference type="GO" id="GO:0008270">
    <property type="term" value="F:zinc ion binding"/>
    <property type="evidence" value="ECO:0007669"/>
    <property type="project" value="UniProtKB-UniRule"/>
</dbReference>
<accession>A0A7J6VFW3</accession>
<evidence type="ECO:0000256" key="5">
    <source>
        <dbReference type="PROSITE-ProRule" id="PRU00325"/>
    </source>
</evidence>
<keyword evidence="2 6" id="KW-0479">Metal-binding</keyword>
<reference evidence="8 9" key="1">
    <citation type="submission" date="2020-06" db="EMBL/GenBank/DDBJ databases">
        <title>Transcriptomic and genomic resources for Thalictrum thalictroides and T. hernandezii: Facilitating candidate gene discovery in an emerging model plant lineage.</title>
        <authorList>
            <person name="Arias T."/>
            <person name="Riano-Pachon D.M."/>
            <person name="Di Stilio V.S."/>
        </authorList>
    </citation>
    <scope>NUCLEOTIDE SEQUENCE [LARGE SCALE GENOMIC DNA]</scope>
    <source>
        <strain evidence="9">cv. WT478/WT964</strain>
        <tissue evidence="8">Leaves</tissue>
    </source>
</reference>
<dbReference type="AlphaFoldDB" id="A0A7J6VFW3"/>
<dbReference type="InterPro" id="IPR001878">
    <property type="entry name" value="Znf_CCHC"/>
</dbReference>
<evidence type="ECO:0000259" key="7">
    <source>
        <dbReference type="PROSITE" id="PS50966"/>
    </source>
</evidence>
<comment type="subcellular location">
    <subcellularLocation>
        <location evidence="6">Nucleus</location>
    </subcellularLocation>
</comment>
<feature type="domain" description="SWIM-type" evidence="7">
    <location>
        <begin position="105"/>
        <end position="143"/>
    </location>
</feature>
<dbReference type="InterPro" id="IPR036875">
    <property type="entry name" value="Znf_CCHC_sf"/>
</dbReference>
<dbReference type="PANTHER" id="PTHR31669:SF292">
    <property type="entry name" value="OS02G0262500 PROTEIN"/>
    <property type="match status" value="1"/>
</dbReference>
<dbReference type="InterPro" id="IPR007527">
    <property type="entry name" value="Znf_SWIM"/>
</dbReference>
<keyword evidence="3 5" id="KW-0863">Zinc-finger</keyword>
<dbReference type="GO" id="GO:0006355">
    <property type="term" value="P:regulation of DNA-templated transcription"/>
    <property type="evidence" value="ECO:0007669"/>
    <property type="project" value="UniProtKB-UniRule"/>
</dbReference>
<proteinExistence type="inferred from homology"/>
<dbReference type="SUPFAM" id="SSF57756">
    <property type="entry name" value="Retrovirus zinc finger-like domains"/>
    <property type="match status" value="1"/>
</dbReference>
<keyword evidence="9" id="KW-1185">Reference proteome</keyword>
<evidence type="ECO:0000313" key="8">
    <source>
        <dbReference type="EMBL" id="KAF5183202.1"/>
    </source>
</evidence>
<dbReference type="EMBL" id="JABWDY010033797">
    <property type="protein sequence ID" value="KAF5183202.1"/>
    <property type="molecule type" value="Genomic_DNA"/>
</dbReference>
<dbReference type="OrthoDB" id="1726951at2759"/>
<comment type="similarity">
    <text evidence="1 6">Belongs to the FHY3/FAR1 family.</text>
</comment>
<organism evidence="8 9">
    <name type="scientific">Thalictrum thalictroides</name>
    <name type="common">Rue-anemone</name>
    <name type="synonym">Anemone thalictroides</name>
    <dbReference type="NCBI Taxonomy" id="46969"/>
    <lineage>
        <taxon>Eukaryota</taxon>
        <taxon>Viridiplantae</taxon>
        <taxon>Streptophyta</taxon>
        <taxon>Embryophyta</taxon>
        <taxon>Tracheophyta</taxon>
        <taxon>Spermatophyta</taxon>
        <taxon>Magnoliopsida</taxon>
        <taxon>Ranunculales</taxon>
        <taxon>Ranunculaceae</taxon>
        <taxon>Thalictroideae</taxon>
        <taxon>Thalictrum</taxon>
    </lineage>
</organism>
<evidence type="ECO:0000256" key="4">
    <source>
        <dbReference type="ARBA" id="ARBA00022833"/>
    </source>
</evidence>
<evidence type="ECO:0000256" key="3">
    <source>
        <dbReference type="ARBA" id="ARBA00022771"/>
    </source>
</evidence>
<dbReference type="GO" id="GO:0003676">
    <property type="term" value="F:nucleic acid binding"/>
    <property type="evidence" value="ECO:0007669"/>
    <property type="project" value="InterPro"/>
</dbReference>
<evidence type="ECO:0000256" key="6">
    <source>
        <dbReference type="RuleBase" id="RU367018"/>
    </source>
</evidence>
<evidence type="ECO:0000256" key="2">
    <source>
        <dbReference type="ARBA" id="ARBA00022723"/>
    </source>
</evidence>
<dbReference type="GO" id="GO:0005634">
    <property type="term" value="C:nucleus"/>
    <property type="evidence" value="ECO:0007669"/>
    <property type="project" value="UniProtKB-SubCell"/>
</dbReference>
<keyword evidence="6" id="KW-0539">Nucleus</keyword>
<name>A0A7J6VFW3_THATH</name>
<dbReference type="InterPro" id="IPR031052">
    <property type="entry name" value="FHY3/FAR1"/>
</dbReference>
<comment type="caution">
    <text evidence="8">The sequence shown here is derived from an EMBL/GenBank/DDBJ whole genome shotgun (WGS) entry which is preliminary data.</text>
</comment>
<dbReference type="InterPro" id="IPR006564">
    <property type="entry name" value="Znf_PMZ"/>
</dbReference>
<keyword evidence="4 6" id="KW-0862">Zinc</keyword>
<dbReference type="Pfam" id="PF04434">
    <property type="entry name" value="SWIM"/>
    <property type="match status" value="1"/>
</dbReference>